<dbReference type="EMBL" id="CP035806">
    <property type="protein sequence ID" value="QBE47774.1"/>
    <property type="molecule type" value="Genomic_DNA"/>
</dbReference>
<organism evidence="1 2">
    <name type="scientific">Leucobacter triazinivorans</name>
    <dbReference type="NCBI Taxonomy" id="1784719"/>
    <lineage>
        <taxon>Bacteria</taxon>
        <taxon>Bacillati</taxon>
        <taxon>Actinomycetota</taxon>
        <taxon>Actinomycetes</taxon>
        <taxon>Micrococcales</taxon>
        <taxon>Microbacteriaceae</taxon>
        <taxon>Leucobacter</taxon>
    </lineage>
</organism>
<proteinExistence type="predicted"/>
<evidence type="ECO:0000313" key="1">
    <source>
        <dbReference type="EMBL" id="QBE47774.1"/>
    </source>
</evidence>
<sequence length="179" mass="18508">MSAGPVRSGSSRWARARGACAAGAALVLLGSAITAPLSMASALTGTGSGSASVLSGAQRLDPESFSEALVDTTVSVASPTAPGRSERAALYSLQQFMFTGSVAWGGYRFTYYSQQVLPGPGLRIPGRHVNSDGYVSDGDGFIVLAGSAPKGSVFETPFGYQGKIYDRGTFGNHLDVYIR</sequence>
<name>A0A4P6KEF3_9MICO</name>
<dbReference type="OrthoDB" id="9785345at2"/>
<evidence type="ECO:0000313" key="2">
    <source>
        <dbReference type="Proteomes" id="UP000289260"/>
    </source>
</evidence>
<dbReference type="AlphaFoldDB" id="A0A4P6KEF3"/>
<dbReference type="KEGG" id="ltr:EVS81_02115"/>
<dbReference type="RefSeq" id="WP_130108927.1">
    <property type="nucleotide sequence ID" value="NZ_CP035806.1"/>
</dbReference>
<accession>A0A4P6KEF3</accession>
<keyword evidence="2" id="KW-1185">Reference proteome</keyword>
<dbReference type="Proteomes" id="UP000289260">
    <property type="component" value="Chromosome"/>
</dbReference>
<protein>
    <submittedName>
        <fullName evidence="1">Uncharacterized protein</fullName>
    </submittedName>
</protein>
<reference evidence="1 2" key="1">
    <citation type="submission" date="2019-02" db="EMBL/GenBank/DDBJ databases">
        <authorList>
            <person name="Sun L."/>
            <person name="Pan D."/>
            <person name="Wu X."/>
        </authorList>
    </citation>
    <scope>NUCLEOTIDE SEQUENCE [LARGE SCALE GENOMIC DNA]</scope>
    <source>
        <strain evidence="1 2">JW-1</strain>
    </source>
</reference>
<gene>
    <name evidence="1" type="ORF">EVS81_02115</name>
</gene>